<proteinExistence type="inferred from homology"/>
<dbReference type="EC" id="3.2.1.-" evidence="2"/>
<gene>
    <name evidence="2" type="ORF">ACFQHW_08165</name>
</gene>
<comment type="caution">
    <text evidence="2">The sequence shown here is derived from an EMBL/GenBank/DDBJ whole genome shotgun (WGS) entry which is preliminary data.</text>
</comment>
<evidence type="ECO:0000313" key="3">
    <source>
        <dbReference type="Proteomes" id="UP001596310"/>
    </source>
</evidence>
<dbReference type="InterPro" id="IPR017853">
    <property type="entry name" value="GH"/>
</dbReference>
<name>A0ABW1URM1_9LACO</name>
<dbReference type="SUPFAM" id="SSF51445">
    <property type="entry name" value="(Trans)glycosidases"/>
    <property type="match status" value="1"/>
</dbReference>
<dbReference type="PANTHER" id="PTHR10353">
    <property type="entry name" value="GLYCOSYL HYDROLASE"/>
    <property type="match status" value="1"/>
</dbReference>
<dbReference type="GO" id="GO:0016798">
    <property type="term" value="F:hydrolase activity, acting on glycosyl bonds"/>
    <property type="evidence" value="ECO:0007669"/>
    <property type="project" value="UniProtKB-KW"/>
</dbReference>
<protein>
    <submittedName>
        <fullName evidence="2">Glycoside hydrolase family 1 protein</fullName>
        <ecNumber evidence="2">3.2.1.-</ecNumber>
    </submittedName>
</protein>
<comment type="similarity">
    <text evidence="1">Belongs to the glycosyl hydrolase 1 family.</text>
</comment>
<dbReference type="EMBL" id="JBHSSM010000018">
    <property type="protein sequence ID" value="MFC6315535.1"/>
    <property type="molecule type" value="Genomic_DNA"/>
</dbReference>
<dbReference type="InterPro" id="IPR001360">
    <property type="entry name" value="Glyco_hydro_1"/>
</dbReference>
<evidence type="ECO:0000313" key="2">
    <source>
        <dbReference type="EMBL" id="MFC6315535.1"/>
    </source>
</evidence>
<keyword evidence="3" id="KW-1185">Reference proteome</keyword>
<keyword evidence="2" id="KW-0378">Hydrolase</keyword>
<dbReference type="RefSeq" id="WP_125598506.1">
    <property type="nucleotide sequence ID" value="NZ_JBHSSM010000018.1"/>
</dbReference>
<organism evidence="2 3">
    <name type="scientific">Lapidilactobacillus achengensis</name>
    <dbReference type="NCBI Taxonomy" id="2486000"/>
    <lineage>
        <taxon>Bacteria</taxon>
        <taxon>Bacillati</taxon>
        <taxon>Bacillota</taxon>
        <taxon>Bacilli</taxon>
        <taxon>Lactobacillales</taxon>
        <taxon>Lactobacillaceae</taxon>
        <taxon>Lapidilactobacillus</taxon>
    </lineage>
</organism>
<dbReference type="Pfam" id="PF00232">
    <property type="entry name" value="Glyco_hydro_1"/>
    <property type="match status" value="1"/>
</dbReference>
<sequence>MQLTFPKNFWWGAATSGPQSEGRFHKPHANMFDYWYDTQPQDFYEFVGPDTASDFYHSFRADIQLMKAAGLNSLRTSIQWSRLIADFETATPDPDGVRFYNALIDELLANQITPIINLNHFDLPIELYQRYHGWENKHVTDLFAAYAEQCFKLFGDRVTNWFTFNEPLVMVDGQYLSQYQYPKLVDGHKAVQVAYNLSLASAKAIAKYRQLDQHNQGKIGIILNLAPIYPATQEPADLAAAHMADLWVNQLFLGPAIKGQFAPELVAMLRQDGVLWESTPDELALIQAQTIDQLGVNYYQPLRVQRPDVSPDSLMAWRPSKYYRGYQLPGRVMNLDKGWEIYPRGLYDIAITIRDQYDNIPWYVSENGIGVHQEERFLDAEGLINDAYRIKFMAQHLAYLHQGIAAGTNCHGYHVWTPIDCWSWANAYRNRYGLIRNEIHTQTKTLKRSAYWFHDLSQNNGFSLDQ</sequence>
<dbReference type="Gene3D" id="3.20.20.80">
    <property type="entry name" value="Glycosidases"/>
    <property type="match status" value="1"/>
</dbReference>
<dbReference type="PRINTS" id="PR00131">
    <property type="entry name" value="GLHYDRLASE1"/>
</dbReference>
<keyword evidence="2" id="KW-0326">Glycosidase</keyword>
<reference evidence="3" key="1">
    <citation type="journal article" date="2019" name="Int. J. Syst. Evol. Microbiol.">
        <title>The Global Catalogue of Microorganisms (GCM) 10K type strain sequencing project: providing services to taxonomists for standard genome sequencing and annotation.</title>
        <authorList>
            <consortium name="The Broad Institute Genomics Platform"/>
            <consortium name="The Broad Institute Genome Sequencing Center for Infectious Disease"/>
            <person name="Wu L."/>
            <person name="Ma J."/>
        </authorList>
    </citation>
    <scope>NUCLEOTIDE SEQUENCE [LARGE SCALE GENOMIC DNA]</scope>
    <source>
        <strain evidence="3">CCM 8897</strain>
    </source>
</reference>
<dbReference type="Proteomes" id="UP001596310">
    <property type="component" value="Unassembled WGS sequence"/>
</dbReference>
<dbReference type="PANTHER" id="PTHR10353:SF139">
    <property type="entry name" value="6-PHOSPHO-BETA-GLUCOSIDASE GMUD"/>
    <property type="match status" value="1"/>
</dbReference>
<accession>A0ABW1URM1</accession>
<evidence type="ECO:0000256" key="1">
    <source>
        <dbReference type="RuleBase" id="RU003690"/>
    </source>
</evidence>